<dbReference type="Proteomes" id="UP000320653">
    <property type="component" value="Unassembled WGS sequence"/>
</dbReference>
<dbReference type="SUPFAM" id="SSF54637">
    <property type="entry name" value="Thioesterase/thiol ester dehydrase-isomerase"/>
    <property type="match status" value="1"/>
</dbReference>
<accession>A0A561Q805</accession>
<dbReference type="OrthoDB" id="9800237at2"/>
<sequence length="151" mass="16843">MADTTKSFEPGQEFTSRMRMMTRERMRWYVDAQPTVALDTGRIERQEPTIHDDDDYARSQGLPGIIADGMVSTNWIMGLLIDTFGDHVARGGSLRTRYIKPVYEDDKLTSHARVTSAEKADGKTAYKLEVWCSNGNGDPVTVGEATVVVPN</sequence>
<feature type="domain" description="MaoC-like" evidence="1">
    <location>
        <begin position="50"/>
        <end position="121"/>
    </location>
</feature>
<proteinExistence type="predicted"/>
<dbReference type="InterPro" id="IPR002539">
    <property type="entry name" value="MaoC-like_dom"/>
</dbReference>
<dbReference type="EMBL" id="VIWP01000014">
    <property type="protein sequence ID" value="TWF46485.1"/>
    <property type="molecule type" value="Genomic_DNA"/>
</dbReference>
<evidence type="ECO:0000313" key="3">
    <source>
        <dbReference type="Proteomes" id="UP000320653"/>
    </source>
</evidence>
<protein>
    <submittedName>
        <fullName evidence="2">Acyl dehydratase</fullName>
    </submittedName>
</protein>
<evidence type="ECO:0000313" key="2">
    <source>
        <dbReference type="EMBL" id="TWF46485.1"/>
    </source>
</evidence>
<reference evidence="2 3" key="1">
    <citation type="submission" date="2019-06" db="EMBL/GenBank/DDBJ databases">
        <title>Sorghum-associated microbial communities from plants grown in Nebraska, USA.</title>
        <authorList>
            <person name="Schachtman D."/>
        </authorList>
    </citation>
    <scope>NUCLEOTIDE SEQUENCE [LARGE SCALE GENOMIC DNA]</scope>
    <source>
        <strain evidence="2 3">1225</strain>
    </source>
</reference>
<dbReference type="InterPro" id="IPR029069">
    <property type="entry name" value="HotDog_dom_sf"/>
</dbReference>
<comment type="caution">
    <text evidence="2">The sequence shown here is derived from an EMBL/GenBank/DDBJ whole genome shotgun (WGS) entry which is preliminary data.</text>
</comment>
<name>A0A561Q805_9HYPH</name>
<dbReference type="Pfam" id="PF01575">
    <property type="entry name" value="MaoC_dehydratas"/>
    <property type="match status" value="1"/>
</dbReference>
<dbReference type="CDD" id="cd03441">
    <property type="entry name" value="R_hydratase_like"/>
    <property type="match status" value="1"/>
</dbReference>
<keyword evidence="3" id="KW-1185">Reference proteome</keyword>
<dbReference type="RefSeq" id="WP_145643144.1">
    <property type="nucleotide sequence ID" value="NZ_VIWP01000014.1"/>
</dbReference>
<evidence type="ECO:0000259" key="1">
    <source>
        <dbReference type="Pfam" id="PF01575"/>
    </source>
</evidence>
<dbReference type="Gene3D" id="3.10.129.10">
    <property type="entry name" value="Hotdog Thioesterase"/>
    <property type="match status" value="1"/>
</dbReference>
<dbReference type="AlphaFoldDB" id="A0A561Q805"/>
<gene>
    <name evidence="2" type="ORF">FHW37_11454</name>
</gene>
<organism evidence="2 3">
    <name type="scientific">Neorhizobium alkalisoli</name>
    <dbReference type="NCBI Taxonomy" id="528178"/>
    <lineage>
        <taxon>Bacteria</taxon>
        <taxon>Pseudomonadati</taxon>
        <taxon>Pseudomonadota</taxon>
        <taxon>Alphaproteobacteria</taxon>
        <taxon>Hyphomicrobiales</taxon>
        <taxon>Rhizobiaceae</taxon>
        <taxon>Rhizobium/Agrobacterium group</taxon>
        <taxon>Neorhizobium</taxon>
    </lineage>
</organism>